<feature type="transmembrane region" description="Helical" evidence="9">
    <location>
        <begin position="307"/>
        <end position="329"/>
    </location>
</feature>
<feature type="transmembrane region" description="Helical" evidence="9">
    <location>
        <begin position="282"/>
        <end position="301"/>
    </location>
</feature>
<sequence length="817" mass="94333">MEEEPLLINKTIKKIEIWLRTTGTNVKSTPKTRMDTIKSRAIYIINFFWLNMDLGGAVVWFISGIANKKSFTELTYVSPCITLSFLANFKCFFLFLNEDTVDKLLETLRELEMNERSRPRHKDKDAIMVHEHKFLTNLISFLNVFFCGLIVAFAIGPVTLTIFIYVTTNEVDLQLPFLIIYPFDAFQLKIWPWVYLHQIWSEVVVIVGLGAADYLFYIFCSNISVQFQLLKYNIENLIPDDETCGHLVNVEEVRAEFVDLTKWHQDLISSVKLLETIYTRSTLLNFVSSSALICLTGFNVLAGSDFVYVMTFVSFLFLSSLQIFFLCFFGDLLLTSSVKVSDAVYNCRWYLAGTSLGKDLLLVQTRSQTPCKLTAWDFSEVNLKSFMTILSTAWSYFALLQTLYGSAISSKMPKPLLFDGSLDKLGVLFRYSGMNLEKDIVAPMDTIKHRWLYTLNYFSVLSAEIAGIYYIITGIIQGKSFIEVTSVAPCLTFSLLALIKCSYHHMYEKNIKELINLLRDLERKENDRTECADKQEIIDEEAGFLNKVINVLYVLNCCMIVVFDMTPMVLIAVKYYKTKQFEMLLPYLDVFSFIPYELVYWPFAYVHQIWSECMVLLSMAAADYLFFTCCTYIRIQFRLLQYDFERIIPDRSISKEERFDEAEFRDKFRELVQWHQDLIRSAIILDIIYSKSTLFNFLSSSLVICLTGFNVTIVDDIVIIVTFLTFLSMALMQVFFLCFFADLMMTASLEVSNAVYNCKWYLGNTQVGKQLLLVQTRAQEPCKLTAAGFADVNLNAFMRVLSSAWSYFALLQTVYGR</sequence>
<accession>A0A9J7ES70</accession>
<feature type="transmembrane region" description="Helical" evidence="9">
    <location>
        <begin position="138"/>
        <end position="166"/>
    </location>
</feature>
<name>A0A9J7ES70_SPOLT</name>
<dbReference type="Proteomes" id="UP000301870">
    <property type="component" value="Chromosome 5"/>
</dbReference>
<evidence type="ECO:0000256" key="3">
    <source>
        <dbReference type="ARBA" id="ARBA00022692"/>
    </source>
</evidence>
<dbReference type="GeneID" id="111364565"/>
<keyword evidence="4" id="KW-0552">Olfaction</keyword>
<keyword evidence="5 9" id="KW-1133">Transmembrane helix</keyword>
<comment type="subcellular location">
    <subcellularLocation>
        <location evidence="1">Membrane</location>
        <topology evidence="1">Multi-pass membrane protein</topology>
    </subcellularLocation>
</comment>
<feature type="transmembrane region" description="Helical" evidence="9">
    <location>
        <begin position="609"/>
        <end position="633"/>
    </location>
</feature>
<organism evidence="10 11">
    <name type="scientific">Spodoptera litura</name>
    <name type="common">Asian cotton leafworm</name>
    <dbReference type="NCBI Taxonomy" id="69820"/>
    <lineage>
        <taxon>Eukaryota</taxon>
        <taxon>Metazoa</taxon>
        <taxon>Ecdysozoa</taxon>
        <taxon>Arthropoda</taxon>
        <taxon>Hexapoda</taxon>
        <taxon>Insecta</taxon>
        <taxon>Pterygota</taxon>
        <taxon>Neoptera</taxon>
        <taxon>Endopterygota</taxon>
        <taxon>Lepidoptera</taxon>
        <taxon>Glossata</taxon>
        <taxon>Ditrysia</taxon>
        <taxon>Noctuoidea</taxon>
        <taxon>Noctuidae</taxon>
        <taxon>Amphipyrinae</taxon>
        <taxon>Spodoptera</taxon>
    </lineage>
</organism>
<keyword evidence="10" id="KW-1185">Reference proteome</keyword>
<protein>
    <submittedName>
        <fullName evidence="11">Uncharacterized protein LOC111364565</fullName>
    </submittedName>
</protein>
<keyword evidence="7" id="KW-0675">Receptor</keyword>
<evidence type="ECO:0000256" key="8">
    <source>
        <dbReference type="ARBA" id="ARBA00023224"/>
    </source>
</evidence>
<dbReference type="GO" id="GO:0004984">
    <property type="term" value="F:olfactory receptor activity"/>
    <property type="evidence" value="ECO:0007669"/>
    <property type="project" value="InterPro"/>
</dbReference>
<dbReference type="PANTHER" id="PTHR21137">
    <property type="entry name" value="ODORANT RECEPTOR"/>
    <property type="match status" value="1"/>
</dbReference>
<dbReference type="OrthoDB" id="8185860at2759"/>
<feature type="transmembrane region" description="Helical" evidence="9">
    <location>
        <begin position="694"/>
        <end position="711"/>
    </location>
</feature>
<feature type="transmembrane region" description="Helical" evidence="9">
    <location>
        <begin position="451"/>
        <end position="472"/>
    </location>
</feature>
<evidence type="ECO:0000256" key="6">
    <source>
        <dbReference type="ARBA" id="ARBA00023136"/>
    </source>
</evidence>
<dbReference type="GO" id="GO:0007165">
    <property type="term" value="P:signal transduction"/>
    <property type="evidence" value="ECO:0007669"/>
    <property type="project" value="UniProtKB-KW"/>
</dbReference>
<dbReference type="AlphaFoldDB" id="A0A9J7ES70"/>
<dbReference type="InterPro" id="IPR004117">
    <property type="entry name" value="7tm6_olfct_rcpt"/>
</dbReference>
<keyword evidence="6 9" id="KW-0472">Membrane</keyword>
<evidence type="ECO:0000256" key="4">
    <source>
        <dbReference type="ARBA" id="ARBA00022725"/>
    </source>
</evidence>
<evidence type="ECO:0000256" key="1">
    <source>
        <dbReference type="ARBA" id="ARBA00004141"/>
    </source>
</evidence>
<feature type="transmembrane region" description="Helical" evidence="9">
    <location>
        <begin position="41"/>
        <end position="62"/>
    </location>
</feature>
<feature type="transmembrane region" description="Helical" evidence="9">
    <location>
        <begin position="199"/>
        <end position="220"/>
    </location>
</feature>
<evidence type="ECO:0000256" key="2">
    <source>
        <dbReference type="ARBA" id="ARBA00022606"/>
    </source>
</evidence>
<feature type="transmembrane region" description="Helical" evidence="9">
    <location>
        <begin position="551"/>
        <end position="572"/>
    </location>
</feature>
<reference evidence="11" key="1">
    <citation type="submission" date="2025-08" db="UniProtKB">
        <authorList>
            <consortium name="RefSeq"/>
        </authorList>
    </citation>
    <scope>IDENTIFICATION</scope>
    <source>
        <strain evidence="11">Ishihara</strain>
        <tissue evidence="11">Whole body</tissue>
    </source>
</reference>
<evidence type="ECO:0000313" key="11">
    <source>
        <dbReference type="RefSeq" id="XP_022837238.1"/>
    </source>
</evidence>
<dbReference type="RefSeq" id="XP_022837238.1">
    <property type="nucleotide sequence ID" value="XM_022981470.1"/>
</dbReference>
<dbReference type="GO" id="GO:0005886">
    <property type="term" value="C:plasma membrane"/>
    <property type="evidence" value="ECO:0007669"/>
    <property type="project" value="TreeGrafter"/>
</dbReference>
<feature type="transmembrane region" description="Helical" evidence="9">
    <location>
        <begin position="74"/>
        <end position="96"/>
    </location>
</feature>
<keyword evidence="8" id="KW-0807">Transducer</keyword>
<feature type="transmembrane region" description="Helical" evidence="9">
    <location>
        <begin position="717"/>
        <end position="740"/>
    </location>
</feature>
<keyword evidence="2" id="KW-0716">Sensory transduction</keyword>
<evidence type="ECO:0000256" key="5">
    <source>
        <dbReference type="ARBA" id="ARBA00022989"/>
    </source>
</evidence>
<dbReference type="PANTHER" id="PTHR21137:SF44">
    <property type="entry name" value="ODORANT RECEPTOR 13A-RELATED"/>
    <property type="match status" value="1"/>
</dbReference>
<keyword evidence="3 9" id="KW-0812">Transmembrane</keyword>
<feature type="transmembrane region" description="Helical" evidence="9">
    <location>
        <begin position="481"/>
        <end position="499"/>
    </location>
</feature>
<evidence type="ECO:0000313" key="10">
    <source>
        <dbReference type="Proteomes" id="UP000301870"/>
    </source>
</evidence>
<dbReference type="GO" id="GO:0005549">
    <property type="term" value="F:odorant binding"/>
    <property type="evidence" value="ECO:0007669"/>
    <property type="project" value="InterPro"/>
</dbReference>
<evidence type="ECO:0000256" key="7">
    <source>
        <dbReference type="ARBA" id="ARBA00023170"/>
    </source>
</evidence>
<dbReference type="KEGG" id="sliu:111364565"/>
<proteinExistence type="predicted"/>
<evidence type="ECO:0000256" key="9">
    <source>
        <dbReference type="SAM" id="Phobius"/>
    </source>
</evidence>
<gene>
    <name evidence="11" type="primary">LOC111364565</name>
</gene>
<dbReference type="Pfam" id="PF02949">
    <property type="entry name" value="7tm_6"/>
    <property type="match status" value="2"/>
</dbReference>